<dbReference type="PROSITE" id="PS50235">
    <property type="entry name" value="USP_3"/>
    <property type="match status" value="1"/>
</dbReference>
<evidence type="ECO:0000259" key="9">
    <source>
        <dbReference type="PROSITE" id="PS50235"/>
    </source>
</evidence>
<feature type="region of interest" description="Disordered" evidence="8">
    <location>
        <begin position="722"/>
        <end position="744"/>
    </location>
</feature>
<dbReference type="InterPro" id="IPR028889">
    <property type="entry name" value="USP"/>
</dbReference>
<keyword evidence="6" id="KW-0378">Hydrolase</keyword>
<dbReference type="PROSITE" id="PS00972">
    <property type="entry name" value="USP_1"/>
    <property type="match status" value="1"/>
</dbReference>
<dbReference type="InterPro" id="IPR038765">
    <property type="entry name" value="Papain-like_cys_pep_sf"/>
</dbReference>
<evidence type="ECO:0000256" key="7">
    <source>
        <dbReference type="ARBA" id="ARBA00022807"/>
    </source>
</evidence>
<dbReference type="InterPro" id="IPR018200">
    <property type="entry name" value="USP_CS"/>
</dbReference>
<dbReference type="GO" id="GO:0004843">
    <property type="term" value="F:cysteine-type deubiquitinase activity"/>
    <property type="evidence" value="ECO:0007669"/>
    <property type="project" value="UniProtKB-EC"/>
</dbReference>
<dbReference type="PANTHER" id="PTHR24006:SF827">
    <property type="entry name" value="UBIQUITIN CARBOXYL-TERMINAL HYDROLASE 34"/>
    <property type="match status" value="1"/>
</dbReference>
<organism evidence="10">
    <name type="scientific">Darwinula stevensoni</name>
    <dbReference type="NCBI Taxonomy" id="69355"/>
    <lineage>
        <taxon>Eukaryota</taxon>
        <taxon>Metazoa</taxon>
        <taxon>Ecdysozoa</taxon>
        <taxon>Arthropoda</taxon>
        <taxon>Crustacea</taxon>
        <taxon>Oligostraca</taxon>
        <taxon>Ostracoda</taxon>
        <taxon>Podocopa</taxon>
        <taxon>Podocopida</taxon>
        <taxon>Darwinulocopina</taxon>
        <taxon>Darwinuloidea</taxon>
        <taxon>Darwinulidae</taxon>
        <taxon>Darwinula</taxon>
    </lineage>
</organism>
<evidence type="ECO:0000256" key="3">
    <source>
        <dbReference type="ARBA" id="ARBA00012759"/>
    </source>
</evidence>
<evidence type="ECO:0000256" key="6">
    <source>
        <dbReference type="ARBA" id="ARBA00022801"/>
    </source>
</evidence>
<evidence type="ECO:0000313" key="10">
    <source>
        <dbReference type="EMBL" id="CAD7247763.1"/>
    </source>
</evidence>
<dbReference type="SUPFAM" id="SSF54001">
    <property type="entry name" value="Cysteine proteinases"/>
    <property type="match status" value="1"/>
</dbReference>
<feature type="region of interest" description="Disordered" evidence="8">
    <location>
        <begin position="2218"/>
        <end position="2242"/>
    </location>
</feature>
<feature type="region of interest" description="Disordered" evidence="8">
    <location>
        <begin position="465"/>
        <end position="607"/>
    </location>
</feature>
<protein>
    <recommendedName>
        <fullName evidence="3">ubiquitinyl hydrolase 1</fullName>
        <ecNumber evidence="3">3.4.19.12</ecNumber>
    </recommendedName>
</protein>
<dbReference type="GO" id="GO:0009966">
    <property type="term" value="P:regulation of signal transduction"/>
    <property type="evidence" value="ECO:0007669"/>
    <property type="project" value="UniProtKB-ARBA"/>
</dbReference>
<evidence type="ECO:0000256" key="2">
    <source>
        <dbReference type="ARBA" id="ARBA00009085"/>
    </source>
</evidence>
<keyword evidence="5" id="KW-0833">Ubl conjugation pathway</keyword>
<dbReference type="GO" id="GO:0006508">
    <property type="term" value="P:proteolysis"/>
    <property type="evidence" value="ECO:0007669"/>
    <property type="project" value="UniProtKB-KW"/>
</dbReference>
<dbReference type="FunFam" id="3.90.70.10:FF:000014">
    <property type="entry name" value="Ubiquitin carboxyl-terminal hydrolase 34"/>
    <property type="match status" value="1"/>
</dbReference>
<feature type="compositionally biased region" description="Acidic residues" evidence="8">
    <location>
        <begin position="3272"/>
        <end position="3281"/>
    </location>
</feature>
<evidence type="ECO:0000313" key="11">
    <source>
        <dbReference type="Proteomes" id="UP000677054"/>
    </source>
</evidence>
<feature type="region of interest" description="Disordered" evidence="8">
    <location>
        <begin position="3239"/>
        <end position="3295"/>
    </location>
</feature>
<feature type="compositionally biased region" description="Gly residues" evidence="8">
    <location>
        <begin position="2388"/>
        <end position="2398"/>
    </location>
</feature>
<name>A0A7R8XKN1_9CRUS</name>
<keyword evidence="11" id="KW-1185">Reference proteome</keyword>
<dbReference type="PROSITE" id="PS00973">
    <property type="entry name" value="USP_2"/>
    <property type="match status" value="1"/>
</dbReference>
<dbReference type="Pfam" id="PF00443">
    <property type="entry name" value="UCH"/>
    <property type="match status" value="1"/>
</dbReference>
<feature type="compositionally biased region" description="Acidic residues" evidence="8">
    <location>
        <begin position="2376"/>
        <end position="2387"/>
    </location>
</feature>
<dbReference type="Pfam" id="PF25010">
    <property type="entry name" value="ARM_UBP24_USP9X-Y"/>
    <property type="match status" value="1"/>
</dbReference>
<comment type="similarity">
    <text evidence="2">Belongs to the peptidase C19 family.</text>
</comment>
<dbReference type="GO" id="GO:0005829">
    <property type="term" value="C:cytosol"/>
    <property type="evidence" value="ECO:0007669"/>
    <property type="project" value="TreeGrafter"/>
</dbReference>
<sequence>MSHTICDVCKKVLELLCKVELSRVSMPETEESRSFHLEKSDLALLISYSQSWAQKQCTCCFRDPKNFERFNCILQQVLILGIQELNKFCRKLNHDREKTMEDPQKKQESDDKENKLNSSTESETLKKDEENDAEDEEEYSIEGKLEETTSNTEVSQLSMFCDIHDSEIPTHLLRNVVFFIKHGGIQVLMHCFEGRSPEELPLSIAQSLVTIFSNLKLWLSFRATVQFLAPLRSQILRYMCRMKDSHLKSSISRNNADFIWGVVKDPLDAHLNFDKDGLDLAFKYFTSSTLTMRLAGISQINNHISLFNELYGGESIVEAENLALCLAAWLQNSHIVEHIFGPNIHVEVIKQSHAILNFLALEGRLSNEQLDVIWAAAQLKHCGKQVYEILSSLIKHLEAGPVMHLYGLLSKLDPKEHNEQSLYLASSLTKFIWTSAFTYGHLLADSRTTPLTLFLKRELAGLGQGHPGDGGWSSDHSISVDGSQSEEEQGEEKKGSGHSGDSDSELENHIVTSPQFMHDDSTQMSSLGDDEEEEEDEDEEEEDELGSSEVEGCVREEKQKVEKHKRPSTAAIDTNSESETEAKVSPSPERAIRKREKKKKQGCAPKKPRLLQEMCPIVTVEVQEVPEGEEMEEKGQGKREGGECEVVVKNPAFFCQPSPTLHAVPSGVIGLESPQGKKQRAIPERGSEDVSGAVITELATLVHGKIPEQEIEYQPFIPPQREVEEDQGSEGTCSSRVSVKSDPNLADLDEDSACEEELAQLASQNMSVGGAQLQQHLANMASLYHLHRVNAQGHGSACQAPLLRPEATRLFPHLSLQNVCQPGNTLLWDLLSDENIIHLSEGLAEEAEKSLCNLLCFNSEKFIRIKFIQGCLQNLSQNKMVIVSLRLLPRLLASFTQFRSMDTHVITRWVENEHGMMAIFFNNLEAYTKVEYEPLRQMYSHQQEIHVRLQFLTSIYSSAGSHESFRLTLEQLDILWSCLANDPLCSDDLFTWLLNQARNKDQHALSLAGSKHIFISKLGTLKPETVSVRALGLIQQLVNMARLSTATAQGLSDSAQQLLVLTQGMDLLWAIALKASSTDVSMGSINYLTSYYLSSQGPQLELEESFISRCMASIAGAAENLDLDEDASLSILQRALLLLKSHLEAFHRRYAYHLKLWALEGGAVGCYQHAWRSRGSSPLRVVVQLAGSSEKTTFDMLSTDLVAELRAEITRWHESLQKNHKEKEDCAVESATSTMSSVLGSLLHGMEHGAGFRLITQNQELPLEADEKSIQELGFKDLQVVIVSPLRLPGKRGYSDETVSLMGGWRRMGLSPSCQDRLPMMLLLQPLHFQQLLDLMHRLSSLHQQRLNSGTQMRAQMLSRRIWELLMLLPTSPSLFQDFQSLKNPHQLLDPQSPHKLLYGLYIIESLARTNHYRQVKKNGEKNGEKEDEEGETWIDRFLECGGLRHLFDIFMSGQRRSIIHRVLQPGGGGRGRDDGHYWNEWSQEALAFLLHLLCQFGVQSLGTGTDVDYIFEMTSHMPHAASLPNVGQMPRKKSKRPRKSSADRLLIPSLSDGLLTMMEVKGTLDRLISILEDASIPQDPNQYKSNVLGRAQVVHHALSLLVCWVFSTNDVAQNAFSQAFCPRVQNLVRHLILEDPEPSVRKEACSGFYRLCMGIQSGGEGKGKGRGCTLPLLSMLIGCLSAACQMKPLCVDGVGSTGEEGKEPYGSNSRDYFWLVCRLVDGLKPDEVQEFDMDSLAREVAKAILTREPYEALHTSIHPDDGLIGLLNLETGIMKYNPQFKADKDGEEFLLQVFDCLFALPCPKKRFLPKCKSMVSRSSAFDLLVELVKGNTRNYSILLEKLMEQHRPDSHEVYPWDYWPHEDGRSSCGYVGLTNLGATCYMASCMQHLFMMPQARASILSANCLQESKHEAMLTELQRMFAYLLESERKAYNPRSFCKVYTMDHEPLNTGDQKDMAEFFIDLVSKLEETSPTLKTLVKTLFCGQLTNNVVSLDCSHVSRNIEEFYTVRCQVADMRNIYESLDEVTVKDTLEGDNMYTCSQCGRKVRAEKRACFKKLPRVLCFNTMRYTFNMVTMMREKVNTHFSFPLHLDMSGYMEKNLMPHAKNSEKEKGEKEGDEEESYEYELIGVTVHTGTAEGGHYYSFIRDRALQRDKWFAFNDAEVKPFDPIYLAAECFGGETTSKTYDAVTEKFMDFSFEKTNSAYMLFYERCPPGKGDGEAATSASPEIPAHHHSHLSQDPSQYPTVELSKELEEWIWQDNTHFLRDKSIFEHTYFNFMWQMCGYIPQMLESNDEILLAVARLSTSFFLETFIHAKEKLETSVAQTHVRHLTEYFTFLLEFAKMGYVELQYLLSINCISHLVKFFLTYKKAPIEVEEKEENGEEDGENGGTSTGGSGAGEELLMANVSLVEEHRMGSLEKLLALVSYLVEKSQGEDGKLHLSSGDYCALIGGHGAGTPTRMDFLFLQTKDNVHLKHTANIILNLVRWNEPMALQVIKMIFSTITKHIESSQPFVKLLSLLCENGGTSPFMQLALQHAWEAAQINAVPVLDWLAFQMPRHPIAHSWALGTMEKWVEHFLIAHSNQRVRISAANLLVSMVPSAHFQKNFRLARGVSPSVREFGLTPEARLILHEIYGLLLRLLGRAVHYTDVEAHGTMKLNTYFALMNYCVVSKTEKLMFGQYFMDLWNLFHPHLSDPSVSIHPNKQALLSFWYHVCVDSPQNVDLIVQNPQVSKQLPFIYILADQDEQDLVIFNRSMLPAYYGLLRLCCERSRSFTRQLAQHQNMSWAFQFISPHPTQYSMAVEELFKLMRLFLMRHEDSTESEVAEINHFRRSTLQLYLQVLDGRSGWATLIMALNILIETPEDRIFIVLHGGINLLFEAFDTLHVMYHEATACHVVGEMVQLMSIMLDCLRCARAVFKDNKEVKTMLTTARGRPDIIRKLAYLLNTFTPPEFRHFAIELLRELVLVFPGETLNVLVPLLMQCHLSWRQGSASGSVMSQLGPFFPRRGHQAHPSHQAQGRTGLVRPPRPIIQLALPHSLIEANKGVDKVYDQQLVAWYYPYHQLVDMLCRVAINQSLLSPMLVNLNAMVGAEAVPLHFSLFPKLWVDVYDAQNVDRKYLKLLLESPYLKEYVESLLMDERASLNNSIIFRFLCVFFPKMKGSIGMSNQMKNLVENVSGLISHEVMDEGLKLADDTHTLMLTSDLRALYFLCAPENGGITPPASLIDAIQSLSVHIQAIQASSKKEPEDDKEKEEKRKDEDANKDKAKKPRLEEEEQGDGEGDLASSSMSSPIDMLQSTVNLLKESLCRIEGEGKGDKESTSAAICDEKSQMSSISSPPSKST</sequence>
<feature type="domain" description="USP" evidence="9">
    <location>
        <begin position="1872"/>
        <end position="2212"/>
    </location>
</feature>
<feature type="compositionally biased region" description="Polar residues" evidence="8">
    <location>
        <begin position="729"/>
        <end position="738"/>
    </location>
</feature>
<feature type="region of interest" description="Disordered" evidence="8">
    <location>
        <begin position="96"/>
        <end position="150"/>
    </location>
</feature>
<evidence type="ECO:0000256" key="8">
    <source>
        <dbReference type="SAM" id="MobiDB-lite"/>
    </source>
</evidence>
<feature type="compositionally biased region" description="Basic residues" evidence="8">
    <location>
        <begin position="592"/>
        <end position="607"/>
    </location>
</feature>
<dbReference type="InterPro" id="IPR021905">
    <property type="entry name" value="DUF3517"/>
</dbReference>
<feature type="compositionally biased region" description="Polar residues" evidence="8">
    <location>
        <begin position="3284"/>
        <end position="3295"/>
    </location>
</feature>
<dbReference type="EMBL" id="LR901089">
    <property type="protein sequence ID" value="CAD7247763.1"/>
    <property type="molecule type" value="Genomic_DNA"/>
</dbReference>
<dbReference type="InterPro" id="IPR001394">
    <property type="entry name" value="Peptidase_C19_UCH"/>
</dbReference>
<gene>
    <name evidence="10" type="ORF">DSTB1V02_LOCUS7588</name>
</gene>
<dbReference type="Proteomes" id="UP000677054">
    <property type="component" value="Unassembled WGS sequence"/>
</dbReference>
<keyword evidence="7" id="KW-0788">Thiol protease</keyword>
<feature type="compositionally biased region" description="Low complexity" evidence="8">
    <location>
        <begin position="3330"/>
        <end position="3342"/>
    </location>
</feature>
<accession>A0A7R8XKN1</accession>
<feature type="compositionally biased region" description="Basic and acidic residues" evidence="8">
    <location>
        <begin position="3242"/>
        <end position="3264"/>
    </location>
</feature>
<dbReference type="OrthoDB" id="6372382at2759"/>
<dbReference type="EMBL" id="CAJPEV010001572">
    <property type="protein sequence ID" value="CAG0893336.1"/>
    <property type="molecule type" value="Genomic_DNA"/>
</dbReference>
<dbReference type="InterPro" id="IPR016024">
    <property type="entry name" value="ARM-type_fold"/>
</dbReference>
<keyword evidence="4" id="KW-0645">Protease</keyword>
<dbReference type="CDD" id="cd02659">
    <property type="entry name" value="peptidase_C19C"/>
    <property type="match status" value="1"/>
</dbReference>
<evidence type="ECO:0000256" key="1">
    <source>
        <dbReference type="ARBA" id="ARBA00000707"/>
    </source>
</evidence>
<dbReference type="Pfam" id="PF12030">
    <property type="entry name" value="DUF3517"/>
    <property type="match status" value="1"/>
</dbReference>
<feature type="compositionally biased region" description="Basic residues" evidence="8">
    <location>
        <begin position="1531"/>
        <end position="1540"/>
    </location>
</feature>
<dbReference type="PANTHER" id="PTHR24006">
    <property type="entry name" value="UBIQUITIN CARBOXYL-TERMINAL HYDROLASE"/>
    <property type="match status" value="1"/>
</dbReference>
<feature type="compositionally biased region" description="Basic and acidic residues" evidence="8">
    <location>
        <begin position="96"/>
        <end position="115"/>
    </location>
</feature>
<feature type="compositionally biased region" description="Acidic residues" evidence="8">
    <location>
        <begin position="130"/>
        <end position="140"/>
    </location>
</feature>
<feature type="compositionally biased region" description="Basic and acidic residues" evidence="8">
    <location>
        <begin position="3310"/>
        <end position="3329"/>
    </location>
</feature>
<feature type="region of interest" description="Disordered" evidence="8">
    <location>
        <begin position="1522"/>
        <end position="1543"/>
    </location>
</feature>
<dbReference type="GO" id="GO:0005634">
    <property type="term" value="C:nucleus"/>
    <property type="evidence" value="ECO:0007669"/>
    <property type="project" value="TreeGrafter"/>
</dbReference>
<dbReference type="GO" id="GO:0016579">
    <property type="term" value="P:protein deubiquitination"/>
    <property type="evidence" value="ECO:0007669"/>
    <property type="project" value="InterPro"/>
</dbReference>
<proteinExistence type="inferred from homology"/>
<dbReference type="InterPro" id="IPR050164">
    <property type="entry name" value="Peptidase_C19"/>
</dbReference>
<evidence type="ECO:0000256" key="5">
    <source>
        <dbReference type="ARBA" id="ARBA00022786"/>
    </source>
</evidence>
<feature type="compositionally biased region" description="Acidic residues" evidence="8">
    <location>
        <begin position="528"/>
        <end position="546"/>
    </location>
</feature>
<dbReference type="InterPro" id="IPR056850">
    <property type="entry name" value="ARM_UBP34_24_USP9X_Y"/>
</dbReference>
<comment type="catalytic activity">
    <reaction evidence="1">
        <text>Thiol-dependent hydrolysis of ester, thioester, amide, peptide and isopeptide bonds formed by the C-terminal Gly of ubiquitin (a 76-residue protein attached to proteins as an intracellular targeting signal).</text>
        <dbReference type="EC" id="3.4.19.12"/>
    </reaction>
</comment>
<dbReference type="EC" id="3.4.19.12" evidence="3"/>
<evidence type="ECO:0000256" key="4">
    <source>
        <dbReference type="ARBA" id="ARBA00022670"/>
    </source>
</evidence>
<reference evidence="10" key="1">
    <citation type="submission" date="2020-11" db="EMBL/GenBank/DDBJ databases">
        <authorList>
            <person name="Tran Van P."/>
        </authorList>
    </citation>
    <scope>NUCLEOTIDE SEQUENCE</scope>
</reference>
<dbReference type="SUPFAM" id="SSF48371">
    <property type="entry name" value="ARM repeat"/>
    <property type="match status" value="1"/>
</dbReference>
<dbReference type="Gene3D" id="3.90.70.10">
    <property type="entry name" value="Cysteine proteinases"/>
    <property type="match status" value="1"/>
</dbReference>
<feature type="region of interest" description="Disordered" evidence="8">
    <location>
        <begin position="3310"/>
        <end position="3342"/>
    </location>
</feature>
<feature type="region of interest" description="Disordered" evidence="8">
    <location>
        <begin position="2376"/>
        <end position="2398"/>
    </location>
</feature>